<dbReference type="Proteomes" id="UP000017973">
    <property type="component" value="Unassembled WGS sequence"/>
</dbReference>
<dbReference type="PANTHER" id="PTHR41259:SF1">
    <property type="entry name" value="DOUBLE-STRAND BREAK REPAIR RAD50 ATPASE, PUTATIVE-RELATED"/>
    <property type="match status" value="1"/>
</dbReference>
<sequence>MRIEEVQLKGFGKYQDAVFRFAPGINLFFAPNEAGKSTLLHGMIAALYGMKRDYVKTTRYLPEYEKYRPWQPGPYETIITYQLAGRTYRLHRSLLKEREEARLFLDPEWTELTDVYQEDRRKERNFIEKHLGLSRSLFTDVTWIRREPLAAGEHLMPALMTDTQETSPIANKILADLERDLSAIGKKEKAENTLLGKATALLSQKEAELRQAEVVSQEMSQLSRQLADWESERVSLEQLRHRLLQKKAYWAKREEEWQKRWQLSHSVPDEEQWRWWEETSFSQEERVLHQQTHAALHRLQIAEESEHEPMAPSQDQEMLRRLQTDYEQGVALRRQWEDAHVRLAQLAATTRRSESREPHQGLGWVAWLWTGAVASAGIGVISWLFEQSSSSAAAFALTAVLAAVAWFFGRKRKGRNLVDSLPSAEMMRIQEELAFLDDRLGALLSQWQMPDWEAFVEYREQRQKQFQEREGRHTAERISRQEEANKLIREWGTAVRECLTREKQAWGLQDWQRECARAEEQLQEVRERIAKATGQMEAHEGISVAQSRAEYEEAQAGLARLLEKREALQLARDALVEAMAEWNRDVSPGVNRQASLVMEKISEGRYREVRLDPRDSFSVKVLEPWNQRVLEQEHCSTGTQDQLYFAQRMALFHHVSQQTEPLPLFLDDHFVHYDQRRLERALAYLEEVSEEHQIFLFSCTDRELLVWERMLSASQRHQAHPLAEILA</sequence>
<keyword evidence="2" id="KW-0472">Membrane</keyword>
<dbReference type="PATRIC" id="fig|1408254.3.peg.4420"/>
<evidence type="ECO:0000313" key="5">
    <source>
        <dbReference type="Proteomes" id="UP000017973"/>
    </source>
</evidence>
<organism evidence="4 5">
    <name type="scientific">Brevibacillus panacihumi W25</name>
    <dbReference type="NCBI Taxonomy" id="1408254"/>
    <lineage>
        <taxon>Bacteria</taxon>
        <taxon>Bacillati</taxon>
        <taxon>Bacillota</taxon>
        <taxon>Bacilli</taxon>
        <taxon>Bacillales</taxon>
        <taxon>Paenibacillaceae</taxon>
        <taxon>Brevibacillus</taxon>
    </lineage>
</organism>
<feature type="domain" description="Rad50/SbcC-type AAA" evidence="3">
    <location>
        <begin position="6"/>
        <end position="225"/>
    </location>
</feature>
<evidence type="ECO:0000256" key="2">
    <source>
        <dbReference type="SAM" id="Phobius"/>
    </source>
</evidence>
<evidence type="ECO:0000256" key="1">
    <source>
        <dbReference type="SAM" id="Coils"/>
    </source>
</evidence>
<evidence type="ECO:0000259" key="3">
    <source>
        <dbReference type="Pfam" id="PF13476"/>
    </source>
</evidence>
<dbReference type="eggNOG" id="COG0419">
    <property type="taxonomic scope" value="Bacteria"/>
</dbReference>
<dbReference type="GO" id="GO:0016887">
    <property type="term" value="F:ATP hydrolysis activity"/>
    <property type="evidence" value="ECO:0007669"/>
    <property type="project" value="InterPro"/>
</dbReference>
<name>V6M4P4_9BACL</name>
<protein>
    <recommendedName>
        <fullName evidence="3">Rad50/SbcC-type AAA domain-containing protein</fullName>
    </recommendedName>
</protein>
<dbReference type="STRING" id="1408254.T458_22520"/>
<dbReference type="InterPro" id="IPR027417">
    <property type="entry name" value="P-loop_NTPase"/>
</dbReference>
<accession>V6M4P4</accession>
<dbReference type="RefSeq" id="WP_023558279.1">
    <property type="nucleotide sequence ID" value="NZ_KI629785.1"/>
</dbReference>
<proteinExistence type="predicted"/>
<reference evidence="4 5" key="1">
    <citation type="journal article" date="2014" name="Genome Announc.">
        <title>Draft Genome Sequence of Brevibacillus panacihumi Strain W25, a Halotolerant Hydrocarbon-Degrading Bacterium.</title>
        <authorList>
            <person name="Wang X."/>
            <person name="Jin D."/>
            <person name="Zhou L."/>
            <person name="Wu L."/>
            <person name="An W."/>
            <person name="Chen Y."/>
            <person name="Zhao L."/>
        </authorList>
    </citation>
    <scope>NUCLEOTIDE SEQUENCE [LARGE SCALE GENOMIC DNA]</scope>
    <source>
        <strain evidence="4 5">W25</strain>
    </source>
</reference>
<feature type="transmembrane region" description="Helical" evidence="2">
    <location>
        <begin position="361"/>
        <end position="385"/>
    </location>
</feature>
<dbReference type="OrthoDB" id="9764467at2"/>
<dbReference type="SUPFAM" id="SSF52540">
    <property type="entry name" value="P-loop containing nucleoside triphosphate hydrolases"/>
    <property type="match status" value="1"/>
</dbReference>
<keyword evidence="1" id="KW-0175">Coiled coil</keyword>
<dbReference type="PANTHER" id="PTHR41259">
    <property type="entry name" value="DOUBLE-STRAND BREAK REPAIR RAD50 ATPASE, PUTATIVE-RELATED"/>
    <property type="match status" value="1"/>
</dbReference>
<dbReference type="HOGENOM" id="CLU_380688_0_0_9"/>
<dbReference type="Gene3D" id="3.40.50.300">
    <property type="entry name" value="P-loop containing nucleotide triphosphate hydrolases"/>
    <property type="match status" value="2"/>
</dbReference>
<dbReference type="Pfam" id="PF13476">
    <property type="entry name" value="AAA_23"/>
    <property type="match status" value="1"/>
</dbReference>
<feature type="transmembrane region" description="Helical" evidence="2">
    <location>
        <begin position="391"/>
        <end position="409"/>
    </location>
</feature>
<dbReference type="InterPro" id="IPR038729">
    <property type="entry name" value="Rad50/SbcC_AAA"/>
</dbReference>
<feature type="coiled-coil region" evidence="1">
    <location>
        <begin position="202"/>
        <end position="246"/>
    </location>
</feature>
<feature type="coiled-coil region" evidence="1">
    <location>
        <begin position="508"/>
        <end position="585"/>
    </location>
</feature>
<keyword evidence="2" id="KW-0812">Transmembrane</keyword>
<dbReference type="EMBL" id="AYJU01000017">
    <property type="protein sequence ID" value="EST53556.1"/>
    <property type="molecule type" value="Genomic_DNA"/>
</dbReference>
<evidence type="ECO:0000313" key="4">
    <source>
        <dbReference type="EMBL" id="EST53556.1"/>
    </source>
</evidence>
<keyword evidence="5" id="KW-1185">Reference proteome</keyword>
<dbReference type="GO" id="GO:0006302">
    <property type="term" value="P:double-strand break repair"/>
    <property type="evidence" value="ECO:0007669"/>
    <property type="project" value="InterPro"/>
</dbReference>
<dbReference type="AlphaFoldDB" id="V6M4P4"/>
<gene>
    <name evidence="4" type="ORF">T458_22520</name>
</gene>
<keyword evidence="2" id="KW-1133">Transmembrane helix</keyword>
<comment type="caution">
    <text evidence="4">The sequence shown here is derived from an EMBL/GenBank/DDBJ whole genome shotgun (WGS) entry which is preliminary data.</text>
</comment>